<organism evidence="7 8">
    <name type="scientific">Exophiala bonariae</name>
    <dbReference type="NCBI Taxonomy" id="1690606"/>
    <lineage>
        <taxon>Eukaryota</taxon>
        <taxon>Fungi</taxon>
        <taxon>Dikarya</taxon>
        <taxon>Ascomycota</taxon>
        <taxon>Pezizomycotina</taxon>
        <taxon>Eurotiomycetes</taxon>
        <taxon>Chaetothyriomycetidae</taxon>
        <taxon>Chaetothyriales</taxon>
        <taxon>Herpotrichiellaceae</taxon>
        <taxon>Exophiala</taxon>
    </lineage>
</organism>
<dbReference type="InterPro" id="IPR012901">
    <property type="entry name" value="CARME"/>
</dbReference>
<dbReference type="PANTHER" id="PTHR12303">
    <property type="entry name" value="CARNOSINE N-METHYLTRANSFERASE"/>
    <property type="match status" value="1"/>
</dbReference>
<evidence type="ECO:0000256" key="3">
    <source>
        <dbReference type="ARBA" id="ARBA00022603"/>
    </source>
</evidence>
<dbReference type="Pfam" id="PF07942">
    <property type="entry name" value="CARME"/>
    <property type="match status" value="1"/>
</dbReference>
<keyword evidence="8" id="KW-1185">Reference proteome</keyword>
<evidence type="ECO:0000256" key="4">
    <source>
        <dbReference type="ARBA" id="ARBA00022679"/>
    </source>
</evidence>
<dbReference type="GO" id="GO:0032259">
    <property type="term" value="P:methylation"/>
    <property type="evidence" value="ECO:0007669"/>
    <property type="project" value="UniProtKB-KW"/>
</dbReference>
<accession>A0AAV9N023</accession>
<comment type="similarity">
    <text evidence="1">Belongs to the carnosine N-methyltransferase family.</text>
</comment>
<protein>
    <recommendedName>
        <fullName evidence="2">carnosine N-methyltransferase</fullName>
        <ecNumber evidence="2">2.1.1.22</ecNumber>
    </recommendedName>
</protein>
<dbReference type="InterPro" id="IPR029063">
    <property type="entry name" value="SAM-dependent_MTases_sf"/>
</dbReference>
<dbReference type="AlphaFoldDB" id="A0AAV9N023"/>
<evidence type="ECO:0000256" key="6">
    <source>
        <dbReference type="SAM" id="MobiDB-lite"/>
    </source>
</evidence>
<dbReference type="Proteomes" id="UP001358417">
    <property type="component" value="Unassembled WGS sequence"/>
</dbReference>
<dbReference type="Gene3D" id="3.40.50.150">
    <property type="entry name" value="Vaccinia Virus protein VP39"/>
    <property type="match status" value="1"/>
</dbReference>
<dbReference type="SMART" id="SM01296">
    <property type="entry name" value="N2227"/>
    <property type="match status" value="1"/>
</dbReference>
<evidence type="ECO:0000313" key="8">
    <source>
        <dbReference type="Proteomes" id="UP001358417"/>
    </source>
</evidence>
<sequence length="438" mass="49096">MADLHGEGGAQPDMASNSLFDEGGALSDPLERIAVFSALDSFSQYRKSTHHRTTHIRRQNLYAMPAAQWQVLAAPPISILETLSNVDDAIDVNADLADRILQHGLVSFGLSDRHSNNPDLDWQHKATINDLPKAHSTIRQFYRDWSREGYIAEVEPLVDIVVSDLSTHLPLPQPREDIESPRLLLPGAGLGRVLFELALRGWHATGNEISYHQLIASNFILNATQHSEQYTIYPFATTFTNVISRQNQLKHFAIPDRHPGRALEARDNAALLIGEMHMTAGDFMLGYSTPCVENKFDGVVSVFFIDTAPNLIRYIQTVHNCLRKGGVWINIGPLLWHFDGRDNRDRNDEINSGGEKVPGQEGSDSNSVWEDKGVSEPGSFELTDEEVLQLVPQFGFEIVKHEIINRPHGSDEGFGYMQDASSLLQSRYRCSHWVARKI</sequence>
<dbReference type="EMBL" id="JAVRRD010000026">
    <property type="protein sequence ID" value="KAK5047319.1"/>
    <property type="molecule type" value="Genomic_DNA"/>
</dbReference>
<dbReference type="PANTHER" id="PTHR12303:SF6">
    <property type="entry name" value="CARNOSINE N-METHYLTRANSFERASE"/>
    <property type="match status" value="1"/>
</dbReference>
<reference evidence="7 8" key="1">
    <citation type="submission" date="2023-08" db="EMBL/GenBank/DDBJ databases">
        <title>Black Yeasts Isolated from many extreme environments.</title>
        <authorList>
            <person name="Coleine C."/>
            <person name="Stajich J.E."/>
            <person name="Selbmann L."/>
        </authorList>
    </citation>
    <scope>NUCLEOTIDE SEQUENCE [LARGE SCALE GENOMIC DNA]</scope>
    <source>
        <strain evidence="7 8">CCFEE 5792</strain>
    </source>
</reference>
<evidence type="ECO:0000313" key="7">
    <source>
        <dbReference type="EMBL" id="KAK5047319.1"/>
    </source>
</evidence>
<name>A0AAV9N023_9EURO</name>
<evidence type="ECO:0000256" key="2">
    <source>
        <dbReference type="ARBA" id="ARBA00012003"/>
    </source>
</evidence>
<dbReference type="GO" id="GO:0030735">
    <property type="term" value="F:carnosine N-methyltransferase activity"/>
    <property type="evidence" value="ECO:0007669"/>
    <property type="project" value="UniProtKB-EC"/>
</dbReference>
<keyword evidence="5" id="KW-0949">S-adenosyl-L-methionine</keyword>
<feature type="region of interest" description="Disordered" evidence="6">
    <location>
        <begin position="346"/>
        <end position="377"/>
    </location>
</feature>
<keyword evidence="3" id="KW-0489">Methyltransferase</keyword>
<feature type="region of interest" description="Disordered" evidence="6">
    <location>
        <begin position="1"/>
        <end position="21"/>
    </location>
</feature>
<dbReference type="SUPFAM" id="SSF53335">
    <property type="entry name" value="S-adenosyl-L-methionine-dependent methyltransferases"/>
    <property type="match status" value="1"/>
</dbReference>
<dbReference type="EC" id="2.1.1.22" evidence="2"/>
<proteinExistence type="inferred from homology"/>
<evidence type="ECO:0000256" key="5">
    <source>
        <dbReference type="ARBA" id="ARBA00022691"/>
    </source>
</evidence>
<dbReference type="RefSeq" id="XP_064702881.1">
    <property type="nucleotide sequence ID" value="XM_064850399.1"/>
</dbReference>
<evidence type="ECO:0000256" key="1">
    <source>
        <dbReference type="ARBA" id="ARBA00010086"/>
    </source>
</evidence>
<keyword evidence="4" id="KW-0808">Transferase</keyword>
<gene>
    <name evidence="7" type="ORF">LTR84_006841</name>
</gene>
<dbReference type="GeneID" id="89975010"/>
<comment type="caution">
    <text evidence="7">The sequence shown here is derived from an EMBL/GenBank/DDBJ whole genome shotgun (WGS) entry which is preliminary data.</text>
</comment>